<evidence type="ECO:0000256" key="11">
    <source>
        <dbReference type="ARBA" id="ARBA00023229"/>
    </source>
</evidence>
<feature type="site" description="Transition state stabilizer" evidence="14">
    <location>
        <position position="26"/>
    </location>
</feature>
<comment type="pathway">
    <text evidence="5 14">Isoprenoid biosynthesis; isopentenyl diphosphate biosynthesis via DXP pathway; isopentenyl diphosphate from 1-deoxy-D-xylulose 5-phosphate: step 2/6.</text>
</comment>
<comment type="similarity">
    <text evidence="14">In the N-terminal section; belongs to the IspD/TarI cytidylyltransferase family. IspD subfamily.</text>
</comment>
<dbReference type="UniPathway" id="UPA00056">
    <property type="reaction ID" value="UER00093"/>
</dbReference>
<feature type="site" description="Transition state stabilizer" evidence="14">
    <location>
        <position position="356"/>
    </location>
</feature>
<keyword evidence="12 14" id="KW-0456">Lyase</keyword>
<dbReference type="RefSeq" id="WP_093915006.1">
    <property type="nucleotide sequence ID" value="NZ_FPAJ01000001.1"/>
</dbReference>
<feature type="binding site" evidence="14">
    <location>
        <position position="233"/>
    </location>
    <ligand>
        <name>a divalent metal cation</name>
        <dbReference type="ChEBI" id="CHEBI:60240"/>
    </ligand>
</feature>
<evidence type="ECO:0000256" key="9">
    <source>
        <dbReference type="ARBA" id="ARBA00022695"/>
    </source>
</evidence>
<evidence type="ECO:0000256" key="6">
    <source>
        <dbReference type="ARBA" id="ARBA00008480"/>
    </source>
</evidence>
<keyword evidence="11 14" id="KW-0414">Isoprene biosynthesis</keyword>
<dbReference type="InterPro" id="IPR034683">
    <property type="entry name" value="IspD/TarI"/>
</dbReference>
<comment type="catalytic activity">
    <reaction evidence="2 14">
        <text>2-C-methyl-D-erythritol 4-phosphate + CTP + H(+) = 4-CDP-2-C-methyl-D-erythritol + diphosphate</text>
        <dbReference type="Rhea" id="RHEA:13429"/>
        <dbReference type="ChEBI" id="CHEBI:15378"/>
        <dbReference type="ChEBI" id="CHEBI:33019"/>
        <dbReference type="ChEBI" id="CHEBI:37563"/>
        <dbReference type="ChEBI" id="CHEBI:57823"/>
        <dbReference type="ChEBI" id="CHEBI:58262"/>
        <dbReference type="EC" id="2.7.7.60"/>
    </reaction>
</comment>
<dbReference type="InterPro" id="IPR026596">
    <property type="entry name" value="IspD/F"/>
</dbReference>
<dbReference type="NCBIfam" id="NF006899">
    <property type="entry name" value="PRK09382.1"/>
    <property type="match status" value="1"/>
</dbReference>
<feature type="binding site" evidence="14">
    <location>
        <position position="265"/>
    </location>
    <ligand>
        <name>a divalent metal cation</name>
        <dbReference type="ChEBI" id="CHEBI:60240"/>
    </ligand>
</feature>
<evidence type="ECO:0000256" key="2">
    <source>
        <dbReference type="ARBA" id="ARBA00001282"/>
    </source>
</evidence>
<feature type="binding site" evidence="14">
    <location>
        <position position="362"/>
    </location>
    <ligand>
        <name>4-CDP-2-C-methyl-D-erythritol 2-phosphate</name>
        <dbReference type="ChEBI" id="CHEBI:57919"/>
    </ligand>
</feature>
<keyword evidence="17" id="KW-1185">Reference proteome</keyword>
<dbReference type="Gene3D" id="3.30.1330.50">
    <property type="entry name" value="2-C-methyl-D-erythritol 2,4-cyclodiphosphate synthase"/>
    <property type="match status" value="1"/>
</dbReference>
<feature type="binding site" evidence="14">
    <location>
        <begin position="355"/>
        <end position="358"/>
    </location>
    <ligand>
        <name>4-CDP-2-C-methyl-D-erythritol 2-phosphate</name>
        <dbReference type="ChEBI" id="CHEBI:57919"/>
    </ligand>
</feature>
<keyword evidence="13 14" id="KW-0511">Multifunctional enzyme</keyword>
<comment type="catalytic activity">
    <reaction evidence="1 14">
        <text>4-CDP-2-C-methyl-D-erythritol 2-phosphate = 2-C-methyl-D-erythritol 2,4-cyclic diphosphate + CMP</text>
        <dbReference type="Rhea" id="RHEA:23864"/>
        <dbReference type="ChEBI" id="CHEBI:57919"/>
        <dbReference type="ChEBI" id="CHEBI:58483"/>
        <dbReference type="ChEBI" id="CHEBI:60377"/>
        <dbReference type="EC" id="4.6.1.12"/>
    </reaction>
</comment>
<dbReference type="InterPro" id="IPR020555">
    <property type="entry name" value="MECDP_synthase_CS"/>
</dbReference>
<dbReference type="InterPro" id="IPR001228">
    <property type="entry name" value="IspD"/>
</dbReference>
<gene>
    <name evidence="14" type="primary">ispDF</name>
    <name evidence="16" type="ORF">SAMN04488040_0804</name>
</gene>
<dbReference type="AlphaFoldDB" id="A0A1I6QMP9"/>
<feature type="binding site" evidence="14">
    <location>
        <begin position="231"/>
        <end position="233"/>
    </location>
    <ligand>
        <name>4-CDP-2-C-methyl-D-erythritol 2-phosphate</name>
        <dbReference type="ChEBI" id="CHEBI:57919"/>
    </ligand>
</feature>
<dbReference type="PANTHER" id="PTHR43181:SF1">
    <property type="entry name" value="2-C-METHYL-D-ERYTHRITOL 2,4-CYCLODIPHOSPHATE SYNTHASE, CHLOROPLASTIC"/>
    <property type="match status" value="1"/>
</dbReference>
<dbReference type="HAMAP" id="MF_00108">
    <property type="entry name" value="IspD"/>
    <property type="match status" value="1"/>
</dbReference>
<keyword evidence="8 14" id="KW-0808">Transferase</keyword>
<dbReference type="Gene3D" id="3.90.550.10">
    <property type="entry name" value="Spore Coat Polysaccharide Biosynthesis Protein SpsA, Chain A"/>
    <property type="match status" value="1"/>
</dbReference>
<comment type="similarity">
    <text evidence="6">Belongs to the IspF family.</text>
</comment>
<dbReference type="InterPro" id="IPR029044">
    <property type="entry name" value="Nucleotide-diphossugar_trans"/>
</dbReference>
<dbReference type="EC" id="4.6.1.12" evidence="14"/>
<organism evidence="16 17">
    <name type="scientific">Sulfitobacter marinus</name>
    <dbReference type="NCBI Taxonomy" id="394264"/>
    <lineage>
        <taxon>Bacteria</taxon>
        <taxon>Pseudomonadati</taxon>
        <taxon>Pseudomonadota</taxon>
        <taxon>Alphaproteobacteria</taxon>
        <taxon>Rhodobacterales</taxon>
        <taxon>Roseobacteraceae</taxon>
        <taxon>Sulfitobacter</taxon>
    </lineage>
</organism>
<feature type="binding site" evidence="14">
    <location>
        <position position="231"/>
    </location>
    <ligand>
        <name>a divalent metal cation</name>
        <dbReference type="ChEBI" id="CHEBI:60240"/>
    </ligand>
</feature>
<accession>A0A1I6QMP9</accession>
<evidence type="ECO:0000313" key="17">
    <source>
        <dbReference type="Proteomes" id="UP000199239"/>
    </source>
</evidence>
<comment type="cofactor">
    <cofactor evidence="3 14">
        <name>a divalent metal cation</name>
        <dbReference type="ChEBI" id="CHEBI:60240"/>
    </cofactor>
</comment>
<feature type="site" description="Positions MEP for the nucleophilic attack" evidence="14">
    <location>
        <position position="204"/>
    </location>
</feature>
<dbReference type="CDD" id="cd02516">
    <property type="entry name" value="CDP-ME_synthetase"/>
    <property type="match status" value="1"/>
</dbReference>
<dbReference type="GO" id="GO:0019288">
    <property type="term" value="P:isopentenyl diphosphate biosynthetic process, methylerythritol 4-phosphate pathway"/>
    <property type="evidence" value="ECO:0007669"/>
    <property type="project" value="UniProtKB-UniRule"/>
</dbReference>
<dbReference type="PROSITE" id="PS01295">
    <property type="entry name" value="ISPD"/>
    <property type="match status" value="1"/>
</dbReference>
<evidence type="ECO:0000259" key="15">
    <source>
        <dbReference type="Pfam" id="PF02542"/>
    </source>
</evidence>
<dbReference type="Proteomes" id="UP000199239">
    <property type="component" value="Unassembled WGS sequence"/>
</dbReference>
<dbReference type="OrthoDB" id="9804336at2"/>
<feature type="binding site" evidence="14">
    <location>
        <position position="365"/>
    </location>
    <ligand>
        <name>4-CDP-2-C-methyl-D-erythritol 2-phosphate</name>
        <dbReference type="ChEBI" id="CHEBI:57919"/>
    </ligand>
</feature>
<dbReference type="STRING" id="394264.SAMN04488040_0804"/>
<evidence type="ECO:0000256" key="4">
    <source>
        <dbReference type="ARBA" id="ARBA00004709"/>
    </source>
</evidence>
<comment type="caution">
    <text evidence="14">Lacks conserved residue(s) required for the propagation of feature annotation.</text>
</comment>
<evidence type="ECO:0000256" key="1">
    <source>
        <dbReference type="ARBA" id="ARBA00000200"/>
    </source>
</evidence>
<dbReference type="EC" id="2.7.7.60" evidence="14"/>
<dbReference type="SUPFAM" id="SSF69765">
    <property type="entry name" value="IpsF-like"/>
    <property type="match status" value="1"/>
</dbReference>
<evidence type="ECO:0000256" key="8">
    <source>
        <dbReference type="ARBA" id="ARBA00022679"/>
    </source>
</evidence>
<comment type="pathway">
    <text evidence="4 14">Isoprenoid biosynthesis; isopentenyl diphosphate biosynthesis via DXP pathway; isopentenyl diphosphate from 1-deoxy-D-xylulose 5-phosphate: step 4/6.</text>
</comment>
<comment type="similarity">
    <text evidence="7">Belongs to the IspD/TarI cytidylyltransferase family. IspD subfamily.</text>
</comment>
<feature type="site" description="Transition state stabilizer" evidence="14">
    <location>
        <position position="19"/>
    </location>
</feature>
<comment type="similarity">
    <text evidence="14">In the C-terminal section; belongs to the IspF family.</text>
</comment>
<evidence type="ECO:0000256" key="5">
    <source>
        <dbReference type="ARBA" id="ARBA00004787"/>
    </source>
</evidence>
<dbReference type="Pfam" id="PF01128">
    <property type="entry name" value="IspD"/>
    <property type="match status" value="1"/>
</dbReference>
<dbReference type="InterPro" id="IPR036571">
    <property type="entry name" value="MECDP_synthase_sf"/>
</dbReference>
<dbReference type="InterPro" id="IPR018294">
    <property type="entry name" value="ISPD_synthase_CS"/>
</dbReference>
<keyword evidence="9 14" id="KW-0548">Nucleotidyltransferase</keyword>
<dbReference type="HAMAP" id="MF_01520">
    <property type="entry name" value="IspDF"/>
    <property type="match status" value="1"/>
</dbReference>
<dbReference type="InterPro" id="IPR003526">
    <property type="entry name" value="MECDP_synthase"/>
</dbReference>
<evidence type="ECO:0000313" key="16">
    <source>
        <dbReference type="EMBL" id="SFS53612.1"/>
    </source>
</evidence>
<dbReference type="EMBL" id="FPAJ01000001">
    <property type="protein sequence ID" value="SFS53612.1"/>
    <property type="molecule type" value="Genomic_DNA"/>
</dbReference>
<dbReference type="PROSITE" id="PS01350">
    <property type="entry name" value="ISPF"/>
    <property type="match status" value="1"/>
</dbReference>
<evidence type="ECO:0000256" key="10">
    <source>
        <dbReference type="ARBA" id="ARBA00022723"/>
    </source>
</evidence>
<dbReference type="CDD" id="cd00554">
    <property type="entry name" value="MECDP_synthase"/>
    <property type="match status" value="1"/>
</dbReference>
<feature type="region of interest" description="2-C-methyl-D-erythritol 4-phosphate cytidylyltransferase" evidence="14">
    <location>
        <begin position="1"/>
        <end position="224"/>
    </location>
</feature>
<evidence type="ECO:0000256" key="3">
    <source>
        <dbReference type="ARBA" id="ARBA00001968"/>
    </source>
</evidence>
<dbReference type="GO" id="GO:0016114">
    <property type="term" value="P:terpenoid biosynthetic process"/>
    <property type="evidence" value="ECO:0007669"/>
    <property type="project" value="InterPro"/>
</dbReference>
<feature type="site" description="Transition state stabilizer" evidence="14">
    <location>
        <position position="257"/>
    </location>
</feature>
<dbReference type="NCBIfam" id="TIGR00453">
    <property type="entry name" value="ispD"/>
    <property type="match status" value="1"/>
</dbReference>
<dbReference type="GO" id="GO:0046872">
    <property type="term" value="F:metal ion binding"/>
    <property type="evidence" value="ECO:0007669"/>
    <property type="project" value="UniProtKB-KW"/>
</dbReference>
<dbReference type="SUPFAM" id="SSF53448">
    <property type="entry name" value="Nucleotide-diphospho-sugar transferases"/>
    <property type="match status" value="1"/>
</dbReference>
<protein>
    <recommendedName>
        <fullName evidence="14">Bifunctional enzyme IspD/IspF</fullName>
    </recommendedName>
    <domain>
        <recommendedName>
            <fullName evidence="14">2-C-methyl-D-erythritol 4-phosphate cytidylyltransferase</fullName>
            <ecNumber evidence="14">2.7.7.60</ecNumber>
        </recommendedName>
        <alternativeName>
            <fullName evidence="14">4-diphosphocytidyl-2C-methyl-D-erythritol synthase</fullName>
        </alternativeName>
        <alternativeName>
            <fullName evidence="14">MEP cytidylyltransferase</fullName>
            <shortName evidence="14">MCT</shortName>
        </alternativeName>
    </domain>
    <domain>
        <recommendedName>
            <fullName evidence="14">2-C-methyl-D-erythritol 2,4-cyclodiphosphate synthase</fullName>
            <shortName evidence="14">MECDP-synthase</shortName>
            <shortName evidence="14">MECPP-synthase</shortName>
            <shortName evidence="14">MECPS</shortName>
            <ecNumber evidence="14">4.6.1.12</ecNumber>
        </recommendedName>
    </domain>
</protein>
<dbReference type="Pfam" id="PF02542">
    <property type="entry name" value="YgbB"/>
    <property type="match status" value="1"/>
</dbReference>
<dbReference type="NCBIfam" id="TIGR00151">
    <property type="entry name" value="ispF"/>
    <property type="match status" value="1"/>
</dbReference>
<feature type="site" description="Positions MEP for the nucleophilic attack" evidence="14">
    <location>
        <position position="151"/>
    </location>
</feature>
<feature type="binding site" evidence="14">
    <location>
        <begin position="257"/>
        <end position="258"/>
    </location>
    <ligand>
        <name>4-CDP-2-C-methyl-D-erythritol 2-phosphate</name>
        <dbReference type="ChEBI" id="CHEBI:57919"/>
    </ligand>
</feature>
<reference evidence="17" key="1">
    <citation type="submission" date="2016-10" db="EMBL/GenBank/DDBJ databases">
        <authorList>
            <person name="Varghese N."/>
            <person name="Submissions S."/>
        </authorList>
    </citation>
    <scope>NUCLEOTIDE SEQUENCE [LARGE SCALE GENOMIC DNA]</scope>
    <source>
        <strain evidence="17">DSM 23422</strain>
    </source>
</reference>
<evidence type="ECO:0000256" key="7">
    <source>
        <dbReference type="ARBA" id="ARBA00009789"/>
    </source>
</evidence>
<dbReference type="GO" id="GO:0050518">
    <property type="term" value="F:2-C-methyl-D-erythritol 4-phosphate cytidylyltransferase activity"/>
    <property type="evidence" value="ECO:0007669"/>
    <property type="project" value="UniProtKB-UniRule"/>
</dbReference>
<sequence>MSSPPRIAAIIVAAGRGTRVGGTVPKQWQALCGKRVIDHTVAAFLNHDRIDSIVVVLNDSDMDQADGFRASGCLIATGGADRAASVRNGLALVDGSDQVLIHDAARPCVSRAVIDGVLDALVDGPAAAPGLPITDALWLGEDGEVAGTQDRTALYAAQTPQGFDTAAIRAAHAAFEGTAADDVEVARAAGLPVAITPGSADNLKITMPGDLTRAARILESQMDIRTGNGFDVHAFGPGDHVMLCGVKIDHNQGLVGHSDADVGMHTVTDAIYGALAMGDIGQHFPPSDPQWKGAASHVFLTHAADLARSHGFTLTHVDCTLICEHPKVGPHAAAMRDVMAMYLGIDADRVSVKATTSERLGFTGRGEGIACLATATLVKL</sequence>
<feature type="binding site" evidence="14">
    <location>
        <begin position="279"/>
        <end position="281"/>
    </location>
    <ligand>
        <name>4-CDP-2-C-methyl-D-erythritol 2-phosphate</name>
        <dbReference type="ChEBI" id="CHEBI:57919"/>
    </ligand>
</feature>
<keyword evidence="10 14" id="KW-0479">Metal-binding</keyword>
<name>A0A1I6QMP9_9RHOB</name>
<evidence type="ECO:0000256" key="13">
    <source>
        <dbReference type="ARBA" id="ARBA00023268"/>
    </source>
</evidence>
<proteinExistence type="inferred from homology"/>
<evidence type="ECO:0000256" key="14">
    <source>
        <dbReference type="HAMAP-Rule" id="MF_01520"/>
    </source>
</evidence>
<evidence type="ECO:0000256" key="12">
    <source>
        <dbReference type="ARBA" id="ARBA00023239"/>
    </source>
</evidence>
<feature type="region of interest" description="2-C-methyl-D-erythritol 2,4-cyclodiphosphate synthase" evidence="14">
    <location>
        <begin position="225"/>
        <end position="380"/>
    </location>
</feature>
<comment type="function">
    <text evidence="14">Bifunctional enzyme that catalyzes the formation of 4-diphosphocytidyl-2-C-methyl-D-erythritol from CTP and 2-C-methyl-D-erythritol 4-phosphate (MEP) (IspD), and catalyzes the conversion of 4-diphosphocytidyl-2-C-methyl-D-erythritol 2-phosphate (CDP-ME2P) to 2-C-methyl-D-erythritol 2,4-cyclodiphosphate (ME-CPP) with a corresponding release of cytidine 5-monophosphate (CMP) (IspF).</text>
</comment>
<feature type="domain" description="2-C-methyl-D-erythritol 2,4-cyclodiphosphate synthase" evidence="15">
    <location>
        <begin position="224"/>
        <end position="377"/>
    </location>
</feature>
<dbReference type="PANTHER" id="PTHR43181">
    <property type="entry name" value="2-C-METHYL-D-ERYTHRITOL 2,4-CYCLODIPHOSPHATE SYNTHASE, CHLOROPLASTIC"/>
    <property type="match status" value="1"/>
</dbReference>
<dbReference type="GO" id="GO:0008685">
    <property type="term" value="F:2-C-methyl-D-erythritol 2,4-cyclodiphosphate synthase activity"/>
    <property type="evidence" value="ECO:0007669"/>
    <property type="project" value="UniProtKB-UniRule"/>
</dbReference>
<dbReference type="FunFam" id="3.90.550.10:FF:000003">
    <property type="entry name" value="2-C-methyl-D-erythritol 4-phosphate cytidylyltransferase"/>
    <property type="match status" value="1"/>
</dbReference>
<dbReference type="HAMAP" id="MF_00107">
    <property type="entry name" value="IspF"/>
    <property type="match status" value="1"/>
</dbReference>